<name>A0A8K0JF66_9TREE</name>
<dbReference type="Proteomes" id="UP000812966">
    <property type="component" value="Unassembled WGS sequence"/>
</dbReference>
<keyword evidence="3" id="KW-1185">Reference proteome</keyword>
<comment type="caution">
    <text evidence="2">The sequence shown here is derived from an EMBL/GenBank/DDBJ whole genome shotgun (WGS) entry which is preliminary data.</text>
</comment>
<gene>
    <name evidence="2" type="ORF">FFLO_06303</name>
</gene>
<evidence type="ECO:0000256" key="1">
    <source>
        <dbReference type="SAM" id="MobiDB-lite"/>
    </source>
</evidence>
<evidence type="ECO:0000313" key="2">
    <source>
        <dbReference type="EMBL" id="KAG7528271.1"/>
    </source>
</evidence>
<accession>A0A8K0JF66</accession>
<organism evidence="2 3">
    <name type="scientific">Filobasidium floriforme</name>
    <dbReference type="NCBI Taxonomy" id="5210"/>
    <lineage>
        <taxon>Eukaryota</taxon>
        <taxon>Fungi</taxon>
        <taxon>Dikarya</taxon>
        <taxon>Basidiomycota</taxon>
        <taxon>Agaricomycotina</taxon>
        <taxon>Tremellomycetes</taxon>
        <taxon>Filobasidiales</taxon>
        <taxon>Filobasidiaceae</taxon>
        <taxon>Filobasidium</taxon>
    </lineage>
</organism>
<dbReference type="AlphaFoldDB" id="A0A8K0JF66"/>
<protein>
    <submittedName>
        <fullName evidence="2">Uncharacterized protein</fullName>
    </submittedName>
</protein>
<evidence type="ECO:0000313" key="3">
    <source>
        <dbReference type="Proteomes" id="UP000812966"/>
    </source>
</evidence>
<dbReference type="EMBL" id="JABELV010000195">
    <property type="protein sequence ID" value="KAG7528271.1"/>
    <property type="molecule type" value="Genomic_DNA"/>
</dbReference>
<sequence>MPSDISDEQNQHRSKFTLDELVSSAAELLNTMVDRSVQTGTFSPSEDVSYAESVRRWEALEESLDEVCAGYRSGEEPQELVDCFDSGQIAKIMEAYRTNRDCDPDPERDVRIQEVFEYHEAAISGKGNPSRLSSNQLVRLNKAFQAAYPTHTGLSGKAYGDVTAWILRNETTTAKPKAPTQEPTLAPGGGSPAA</sequence>
<proteinExistence type="predicted"/>
<reference evidence="2" key="1">
    <citation type="submission" date="2020-04" db="EMBL/GenBank/DDBJ databases">
        <title>Analysis of mating type loci in Filobasidium floriforme.</title>
        <authorList>
            <person name="Nowrousian M."/>
        </authorList>
    </citation>
    <scope>NUCLEOTIDE SEQUENCE</scope>
    <source>
        <strain evidence="2">CBS 6242</strain>
    </source>
</reference>
<feature type="region of interest" description="Disordered" evidence="1">
    <location>
        <begin position="170"/>
        <end position="194"/>
    </location>
</feature>